<evidence type="ECO:0000313" key="4">
    <source>
        <dbReference type="Proteomes" id="UP000824024"/>
    </source>
</evidence>
<evidence type="ECO:0000259" key="2">
    <source>
        <dbReference type="Pfam" id="PF00171"/>
    </source>
</evidence>
<dbReference type="Pfam" id="PF00171">
    <property type="entry name" value="Aldedh"/>
    <property type="match status" value="1"/>
</dbReference>
<evidence type="ECO:0000256" key="1">
    <source>
        <dbReference type="ARBA" id="ARBA00023002"/>
    </source>
</evidence>
<dbReference type="EMBL" id="DXCH01000285">
    <property type="protein sequence ID" value="HIZ08377.1"/>
    <property type="molecule type" value="Genomic_DNA"/>
</dbReference>
<dbReference type="Gene3D" id="3.40.605.10">
    <property type="entry name" value="Aldehyde Dehydrogenase, Chain A, domain 1"/>
    <property type="match status" value="1"/>
</dbReference>
<accession>A0A9D2D4A8</accession>
<comment type="caution">
    <text evidence="3">The sequence shown here is derived from an EMBL/GenBank/DDBJ whole genome shotgun (WGS) entry which is preliminary data.</text>
</comment>
<dbReference type="InterPro" id="IPR016163">
    <property type="entry name" value="Ald_DH_C"/>
</dbReference>
<dbReference type="AlphaFoldDB" id="A0A9D2D4A8"/>
<reference evidence="3" key="2">
    <citation type="submission" date="2021-04" db="EMBL/GenBank/DDBJ databases">
        <authorList>
            <person name="Gilroy R."/>
        </authorList>
    </citation>
    <scope>NUCLEOTIDE SEQUENCE</scope>
    <source>
        <strain evidence="3">CHK192-9172</strain>
    </source>
</reference>
<dbReference type="GO" id="GO:0016620">
    <property type="term" value="F:oxidoreductase activity, acting on the aldehyde or oxo group of donors, NAD or NADP as acceptor"/>
    <property type="evidence" value="ECO:0007669"/>
    <property type="project" value="InterPro"/>
</dbReference>
<dbReference type="Gene3D" id="3.40.309.10">
    <property type="entry name" value="Aldehyde Dehydrogenase, Chain A, domain 2"/>
    <property type="match status" value="1"/>
</dbReference>
<protein>
    <submittedName>
        <fullName evidence="3">Aldehyde dehydrogenase family protein</fullName>
    </submittedName>
</protein>
<name>A0A9D2D4A8_9FIRM</name>
<gene>
    <name evidence="3" type="ORF">IAA08_10650</name>
</gene>
<dbReference type="InterPro" id="IPR016162">
    <property type="entry name" value="Ald_DH_N"/>
</dbReference>
<dbReference type="SUPFAM" id="SSF53720">
    <property type="entry name" value="ALDH-like"/>
    <property type="match status" value="1"/>
</dbReference>
<sequence length="474" mass="51997">MTEMETKTYIDELMEKARAAQAIYSDHPTQERYDKAARACAKTVYDNAKELAEEAVAETKMGSVEGKIAKMQMSMTAQWHWTKQQKSTGVLGWKKGKLDVDCILEIAKPAGVICAVMPSTNPTANIGANTMQALKGGNACIICPHPSAKNVSLHCTEMIRKALKEVGVPEDLVQCVEEPSIIATQTCMTASDLVVATGGPGIVDAANRSGTPNYGVGQGNCQVIVDRGMNDQFDFIAEGSITCRSWDSGIPCTSDQTVIVPEEDKEEIMAAYDRHGAVVITDKAKVDKMREILFTKNEKTGEYAMNRAYVGKPIKEIGEAIGVDVPDGKRTFLVAIDKYGKDELLCKEKLTVVTNIITYKEGWEEAVHIAKTNLLMEGAGHSTDIYTKDKDHELYAGLEIPVCRLIINNNNLACSGEPYHSNGLISTHGLGGGFFQKNITSEHVNFSHMLNITRMVYTVPYDKEELTPEEIWAE</sequence>
<proteinExistence type="predicted"/>
<dbReference type="PANTHER" id="PTHR11699">
    <property type="entry name" value="ALDEHYDE DEHYDROGENASE-RELATED"/>
    <property type="match status" value="1"/>
</dbReference>
<dbReference type="InterPro" id="IPR015590">
    <property type="entry name" value="Aldehyde_DH_dom"/>
</dbReference>
<organism evidence="3 4">
    <name type="scientific">Candidatus Eubacterium avistercoris</name>
    <dbReference type="NCBI Taxonomy" id="2838567"/>
    <lineage>
        <taxon>Bacteria</taxon>
        <taxon>Bacillati</taxon>
        <taxon>Bacillota</taxon>
        <taxon>Clostridia</taxon>
        <taxon>Eubacteriales</taxon>
        <taxon>Eubacteriaceae</taxon>
        <taxon>Eubacterium</taxon>
    </lineage>
</organism>
<dbReference type="Proteomes" id="UP000824024">
    <property type="component" value="Unassembled WGS sequence"/>
</dbReference>
<evidence type="ECO:0000313" key="3">
    <source>
        <dbReference type="EMBL" id="HIZ08377.1"/>
    </source>
</evidence>
<dbReference type="InterPro" id="IPR016161">
    <property type="entry name" value="Ald_DH/histidinol_DH"/>
</dbReference>
<feature type="domain" description="Aldehyde dehydrogenase" evidence="2">
    <location>
        <begin position="6"/>
        <end position="273"/>
    </location>
</feature>
<reference evidence="3" key="1">
    <citation type="journal article" date="2021" name="PeerJ">
        <title>Extensive microbial diversity within the chicken gut microbiome revealed by metagenomics and culture.</title>
        <authorList>
            <person name="Gilroy R."/>
            <person name="Ravi A."/>
            <person name="Getino M."/>
            <person name="Pursley I."/>
            <person name="Horton D.L."/>
            <person name="Alikhan N.F."/>
            <person name="Baker D."/>
            <person name="Gharbi K."/>
            <person name="Hall N."/>
            <person name="Watson M."/>
            <person name="Adriaenssens E.M."/>
            <person name="Foster-Nyarko E."/>
            <person name="Jarju S."/>
            <person name="Secka A."/>
            <person name="Antonio M."/>
            <person name="Oren A."/>
            <person name="Chaudhuri R.R."/>
            <person name="La Ragione R."/>
            <person name="Hildebrand F."/>
            <person name="Pallen M.J."/>
        </authorList>
    </citation>
    <scope>NUCLEOTIDE SEQUENCE</scope>
    <source>
        <strain evidence="3">CHK192-9172</strain>
    </source>
</reference>
<keyword evidence="1" id="KW-0560">Oxidoreductase</keyword>